<name>A0ABN6MBE1_9BACT</name>
<protein>
    <submittedName>
        <fullName evidence="2">Uncharacterized protein</fullName>
    </submittedName>
</protein>
<accession>A0ABN6MBE1</accession>
<evidence type="ECO:0000256" key="1">
    <source>
        <dbReference type="SAM" id="MobiDB-lite"/>
    </source>
</evidence>
<evidence type="ECO:0000313" key="2">
    <source>
        <dbReference type="EMBL" id="BDD89136.1"/>
    </source>
</evidence>
<dbReference type="Proteomes" id="UP000830055">
    <property type="component" value="Chromosome"/>
</dbReference>
<sequence>MNKRGVEKHQEGQQKREAREGRHRFYGSKLPSAGKTPGYSKHGDNKRGAYKQQKEHIA</sequence>
<dbReference type="EMBL" id="AP025516">
    <property type="protein sequence ID" value="BDD89136.1"/>
    <property type="molecule type" value="Genomic_DNA"/>
</dbReference>
<feature type="compositionally biased region" description="Basic and acidic residues" evidence="1">
    <location>
        <begin position="41"/>
        <end position="58"/>
    </location>
</feature>
<gene>
    <name evidence="2" type="ORF">DPPLL_35010</name>
</gene>
<evidence type="ECO:0000313" key="3">
    <source>
        <dbReference type="Proteomes" id="UP000830055"/>
    </source>
</evidence>
<feature type="compositionally biased region" description="Basic and acidic residues" evidence="1">
    <location>
        <begin position="1"/>
        <end position="20"/>
    </location>
</feature>
<proteinExistence type="predicted"/>
<feature type="region of interest" description="Disordered" evidence="1">
    <location>
        <begin position="1"/>
        <end position="58"/>
    </location>
</feature>
<organism evidence="2 3">
    <name type="scientific">Desulfofustis limnaeus</name>
    <dbReference type="NCBI Taxonomy" id="2740163"/>
    <lineage>
        <taxon>Bacteria</taxon>
        <taxon>Pseudomonadati</taxon>
        <taxon>Thermodesulfobacteriota</taxon>
        <taxon>Desulfobulbia</taxon>
        <taxon>Desulfobulbales</taxon>
        <taxon>Desulfocapsaceae</taxon>
        <taxon>Desulfofustis</taxon>
    </lineage>
</organism>
<keyword evidence="3" id="KW-1185">Reference proteome</keyword>
<reference evidence="2 3" key="1">
    <citation type="submission" date="2022-01" db="EMBL/GenBank/DDBJ databases">
        <title>Desulfofustis limnae sp. nov., a novel mesophilic sulfate-reducing bacterium isolated from marsh soil.</title>
        <authorList>
            <person name="Watanabe M."/>
            <person name="Takahashi A."/>
            <person name="Kojima H."/>
            <person name="Fukui M."/>
        </authorList>
    </citation>
    <scope>NUCLEOTIDE SEQUENCE [LARGE SCALE GENOMIC DNA]</scope>
    <source>
        <strain evidence="2 3">PPLL</strain>
    </source>
</reference>